<keyword evidence="2" id="KW-0812">Transmembrane</keyword>
<dbReference type="Proteomes" id="UP000660801">
    <property type="component" value="Unassembled WGS sequence"/>
</dbReference>
<dbReference type="Gene3D" id="3.30.565.10">
    <property type="entry name" value="Histidine kinase-like ATPase, C-terminal domain"/>
    <property type="match status" value="1"/>
</dbReference>
<dbReference type="OrthoDB" id="1656061at2"/>
<accession>A0A917ECJ1</accession>
<evidence type="ECO:0000256" key="2">
    <source>
        <dbReference type="SAM" id="Phobius"/>
    </source>
</evidence>
<feature type="transmembrane region" description="Helical" evidence="2">
    <location>
        <begin position="6"/>
        <end position="23"/>
    </location>
</feature>
<keyword evidence="2" id="KW-0472">Membrane</keyword>
<proteinExistence type="predicted"/>
<comment type="caution">
    <text evidence="4">The sequence shown here is derived from an EMBL/GenBank/DDBJ whole genome shotgun (WGS) entry which is preliminary data.</text>
</comment>
<name>A0A917ECJ1_9STRE</name>
<protein>
    <submittedName>
        <fullName evidence="4">Signal transduction protein</fullName>
    </submittedName>
</protein>
<evidence type="ECO:0000313" key="4">
    <source>
        <dbReference type="EMBL" id="GGE23979.1"/>
    </source>
</evidence>
<keyword evidence="1" id="KW-0175">Coiled coil</keyword>
<evidence type="ECO:0000259" key="3">
    <source>
        <dbReference type="Pfam" id="PF14501"/>
    </source>
</evidence>
<dbReference type="GO" id="GO:0042802">
    <property type="term" value="F:identical protein binding"/>
    <property type="evidence" value="ECO:0007669"/>
    <property type="project" value="TreeGrafter"/>
</dbReference>
<organism evidence="4 5">
    <name type="scientific">Streptococcus himalayensis</name>
    <dbReference type="NCBI Taxonomy" id="1888195"/>
    <lineage>
        <taxon>Bacteria</taxon>
        <taxon>Bacillati</taxon>
        <taxon>Bacillota</taxon>
        <taxon>Bacilli</taxon>
        <taxon>Lactobacillales</taxon>
        <taxon>Streptococcaceae</taxon>
        <taxon>Streptococcus</taxon>
    </lineage>
</organism>
<feature type="transmembrane region" description="Helical" evidence="2">
    <location>
        <begin position="115"/>
        <end position="132"/>
    </location>
</feature>
<feature type="transmembrane region" description="Helical" evidence="2">
    <location>
        <begin position="82"/>
        <end position="103"/>
    </location>
</feature>
<dbReference type="Pfam" id="PF14501">
    <property type="entry name" value="HATPase_c_5"/>
    <property type="match status" value="1"/>
</dbReference>
<dbReference type="InterPro" id="IPR036890">
    <property type="entry name" value="HATPase_C_sf"/>
</dbReference>
<keyword evidence="2" id="KW-1133">Transmembrane helix</keyword>
<feature type="transmembrane region" description="Helical" evidence="2">
    <location>
        <begin position="53"/>
        <end position="70"/>
    </location>
</feature>
<feature type="domain" description="Sensor histidine kinase NatK-like C-terminal" evidence="3">
    <location>
        <begin position="330"/>
        <end position="432"/>
    </location>
</feature>
<evidence type="ECO:0000313" key="5">
    <source>
        <dbReference type="Proteomes" id="UP000660801"/>
    </source>
</evidence>
<dbReference type="EMBL" id="BMJN01000001">
    <property type="protein sequence ID" value="GGE23979.1"/>
    <property type="molecule type" value="Genomic_DNA"/>
</dbReference>
<feature type="transmembrane region" description="Helical" evidence="2">
    <location>
        <begin position="180"/>
        <end position="202"/>
    </location>
</feature>
<dbReference type="InterPro" id="IPR032834">
    <property type="entry name" value="NatK-like_C"/>
</dbReference>
<gene>
    <name evidence="4" type="primary">comD</name>
    <name evidence="4" type="ORF">GCM10011510_01360</name>
</gene>
<dbReference type="SUPFAM" id="SSF55874">
    <property type="entry name" value="ATPase domain of HSP90 chaperone/DNA topoisomerase II/histidine kinase"/>
    <property type="match status" value="1"/>
</dbReference>
<keyword evidence="5" id="KW-1185">Reference proteome</keyword>
<dbReference type="AlphaFoldDB" id="A0A917ECJ1"/>
<dbReference type="PANTHER" id="PTHR40448:SF1">
    <property type="entry name" value="TWO-COMPONENT SENSOR HISTIDINE KINASE"/>
    <property type="match status" value="1"/>
</dbReference>
<dbReference type="PANTHER" id="PTHR40448">
    <property type="entry name" value="TWO-COMPONENT SENSOR HISTIDINE KINASE"/>
    <property type="match status" value="1"/>
</dbReference>
<reference evidence="4" key="1">
    <citation type="journal article" date="2014" name="Int. J. Syst. Evol. Microbiol.">
        <title>Complete genome sequence of Corynebacterium casei LMG S-19264T (=DSM 44701T), isolated from a smear-ripened cheese.</title>
        <authorList>
            <consortium name="US DOE Joint Genome Institute (JGI-PGF)"/>
            <person name="Walter F."/>
            <person name="Albersmeier A."/>
            <person name="Kalinowski J."/>
            <person name="Ruckert C."/>
        </authorList>
    </citation>
    <scope>NUCLEOTIDE SEQUENCE</scope>
    <source>
        <strain evidence="4">CGMCC 1.15533</strain>
    </source>
</reference>
<sequence>MNILYFVLLFIDILSFTLIYKKICKEKKVNLPFTFLCFGFLLLKDIIGYIGVLAWYSFYVIEPLFIYFYLRKYEKDTKLIAAFLTMLVYQAALTSETFLSVIISSVTGDDFVTNYSGIYFIAIDLLSLFIILKLIDYFDINIYKFLEPYFREYLRTVTSFLLGVHLFLNISHWISNFTTFNSFASMITTICFLAFIATLLYLKSIREKFEKEVELEQKKKEQLQLQQYTDEIVDLYNEIKGFRHDYGGMLVSFQAAIDSQNMAEVERIYQDVLVRANEKLSSDRYTSFDLNNVGDSALRSMLTQTLFKAREHQIELTFEIKDYVGKLPIQLLDLVRMTSILLNNAVEGAAESIAKTLNVSLVDLEGEVILVIQNSRKDQNLQLNSVYQRNFSTKGEGRGTGLTTVKEMIDQYEGLVLDTEITKEHFTQVLRIRKVYRL</sequence>
<feature type="coiled-coil region" evidence="1">
    <location>
        <begin position="206"/>
        <end position="245"/>
    </location>
</feature>
<evidence type="ECO:0000256" key="1">
    <source>
        <dbReference type="SAM" id="Coils"/>
    </source>
</evidence>
<reference evidence="4" key="2">
    <citation type="submission" date="2020-09" db="EMBL/GenBank/DDBJ databases">
        <authorList>
            <person name="Sun Q."/>
            <person name="Zhou Y."/>
        </authorList>
    </citation>
    <scope>NUCLEOTIDE SEQUENCE</scope>
    <source>
        <strain evidence="4">CGMCC 1.15533</strain>
    </source>
</reference>
<feature type="transmembrane region" description="Helical" evidence="2">
    <location>
        <begin position="153"/>
        <end position="174"/>
    </location>
</feature>